<dbReference type="AlphaFoldDB" id="A0A6J4SBA2"/>
<evidence type="ECO:0000313" key="1">
    <source>
        <dbReference type="EMBL" id="CAA9494768.1"/>
    </source>
</evidence>
<protein>
    <submittedName>
        <fullName evidence="1">Uncharacterized protein</fullName>
    </submittedName>
</protein>
<dbReference type="EMBL" id="CADCWA010000004">
    <property type="protein sequence ID" value="CAA9494768.1"/>
    <property type="molecule type" value="Genomic_DNA"/>
</dbReference>
<proteinExistence type="predicted"/>
<gene>
    <name evidence="1" type="ORF">AVDCRST_MAG31-40</name>
</gene>
<sequence length="44" mass="4864">MQSAALGPVNMRWTNLARHDPKLRKLAASLSRSGTTPGRLRLAY</sequence>
<accession>A0A6J4SBA2</accession>
<reference evidence="1" key="1">
    <citation type="submission" date="2020-02" db="EMBL/GenBank/DDBJ databases">
        <authorList>
            <person name="Meier V. D."/>
        </authorList>
    </citation>
    <scope>NUCLEOTIDE SEQUENCE</scope>
    <source>
        <strain evidence="1">AVDCRST_MAG31</strain>
    </source>
</reference>
<name>A0A6J4SBA2_9SPHN</name>
<organism evidence="1">
    <name type="scientific">uncultured Sphingomonas sp</name>
    <dbReference type="NCBI Taxonomy" id="158754"/>
    <lineage>
        <taxon>Bacteria</taxon>
        <taxon>Pseudomonadati</taxon>
        <taxon>Pseudomonadota</taxon>
        <taxon>Alphaproteobacteria</taxon>
        <taxon>Sphingomonadales</taxon>
        <taxon>Sphingomonadaceae</taxon>
        <taxon>Sphingomonas</taxon>
        <taxon>environmental samples</taxon>
    </lineage>
</organism>